<dbReference type="AlphaFoldDB" id="A0A9J5Z4U5"/>
<dbReference type="SUPFAM" id="SSF56219">
    <property type="entry name" value="DNase I-like"/>
    <property type="match status" value="1"/>
</dbReference>
<dbReference type="EMBL" id="JACXVP010000005">
    <property type="protein sequence ID" value="KAG5606944.1"/>
    <property type="molecule type" value="Genomic_DNA"/>
</dbReference>
<keyword evidence="2" id="KW-1185">Reference proteome</keyword>
<name>A0A9J5Z4U5_SOLCO</name>
<proteinExistence type="predicted"/>
<accession>A0A9J5Z4U5</accession>
<dbReference type="Proteomes" id="UP000824120">
    <property type="component" value="Chromosome 5"/>
</dbReference>
<protein>
    <recommendedName>
        <fullName evidence="3">Endonuclease/exonuclease/phosphatase domain-containing protein</fullName>
    </recommendedName>
</protein>
<comment type="caution">
    <text evidence="1">The sequence shown here is derived from an EMBL/GenBank/DDBJ whole genome shotgun (WGS) entry which is preliminary data.</text>
</comment>
<dbReference type="PANTHER" id="PTHR33710">
    <property type="entry name" value="BNAC02G09200D PROTEIN"/>
    <property type="match status" value="1"/>
</dbReference>
<organism evidence="1 2">
    <name type="scientific">Solanum commersonii</name>
    <name type="common">Commerson's wild potato</name>
    <name type="synonym">Commerson's nightshade</name>
    <dbReference type="NCBI Taxonomy" id="4109"/>
    <lineage>
        <taxon>Eukaryota</taxon>
        <taxon>Viridiplantae</taxon>
        <taxon>Streptophyta</taxon>
        <taxon>Embryophyta</taxon>
        <taxon>Tracheophyta</taxon>
        <taxon>Spermatophyta</taxon>
        <taxon>Magnoliopsida</taxon>
        <taxon>eudicotyledons</taxon>
        <taxon>Gunneridae</taxon>
        <taxon>Pentapetalae</taxon>
        <taxon>asterids</taxon>
        <taxon>lamiids</taxon>
        <taxon>Solanales</taxon>
        <taxon>Solanaceae</taxon>
        <taxon>Solanoideae</taxon>
        <taxon>Solaneae</taxon>
        <taxon>Solanum</taxon>
    </lineage>
</organism>
<dbReference type="PANTHER" id="PTHR33710:SF80">
    <property type="entry name" value="ENDONUCLEASE_EXONUCLEASE_PHOSPHATASE"/>
    <property type="match status" value="1"/>
</dbReference>
<evidence type="ECO:0008006" key="3">
    <source>
        <dbReference type="Google" id="ProtNLM"/>
    </source>
</evidence>
<gene>
    <name evidence="1" type="ORF">H5410_028436</name>
</gene>
<reference evidence="1 2" key="1">
    <citation type="submission" date="2020-09" db="EMBL/GenBank/DDBJ databases">
        <title>De no assembly of potato wild relative species, Solanum commersonii.</title>
        <authorList>
            <person name="Cho K."/>
        </authorList>
    </citation>
    <scope>NUCLEOTIDE SEQUENCE [LARGE SCALE GENOMIC DNA]</scope>
    <source>
        <strain evidence="1">LZ3.2</strain>
        <tissue evidence="1">Leaf</tissue>
    </source>
</reference>
<evidence type="ECO:0000313" key="2">
    <source>
        <dbReference type="Proteomes" id="UP000824120"/>
    </source>
</evidence>
<evidence type="ECO:0000313" key="1">
    <source>
        <dbReference type="EMBL" id="KAG5606944.1"/>
    </source>
</evidence>
<dbReference type="InterPro" id="IPR036691">
    <property type="entry name" value="Endo/exonu/phosph_ase_sf"/>
</dbReference>
<dbReference type="OrthoDB" id="1742140at2759"/>
<sequence>MCPDCGVWVQYPRGLEQRKTLWSTLNDLTCNSHLPWIISGDFNAMLHPQDRLFGAPVTPAEIKDFAKYGPYYSWSNRQQGSNKGHIYIEYDCPLFSDHSPLLITIKTPIWKPKIPFRFFNVWAEHAEFVDLVIESWAENTSVDNMKNIWMKLKKLRVGFKNLNKKEFMGIRQTIEKTRSDLQVLQEINVVQYSNQQMDQEREMPVQLEKWSLIEESGIDRNLEFTG</sequence>
<dbReference type="Gene3D" id="3.60.10.10">
    <property type="entry name" value="Endonuclease/exonuclease/phosphatase"/>
    <property type="match status" value="1"/>
</dbReference>